<organism evidence="1 2">
    <name type="scientific">Dactylosporangium sucinum</name>
    <dbReference type="NCBI Taxonomy" id="1424081"/>
    <lineage>
        <taxon>Bacteria</taxon>
        <taxon>Bacillati</taxon>
        <taxon>Actinomycetota</taxon>
        <taxon>Actinomycetes</taxon>
        <taxon>Micromonosporales</taxon>
        <taxon>Micromonosporaceae</taxon>
        <taxon>Dactylosporangium</taxon>
    </lineage>
</organism>
<dbReference type="EMBL" id="BMPI01000001">
    <property type="protein sequence ID" value="GGM03447.1"/>
    <property type="molecule type" value="Genomic_DNA"/>
</dbReference>
<sequence>MLMVLVGGQGEALAAADFEKPFEDNMAVAAHVEDPNGEYCQENWVMEPPPFLWTMVAKGCFTRNGDVWAIQDSFGDTYQTFIYWENWLWTGSSWQPYRSGWCNNNLGAPNWGKCNKDYYESSSKNFYGGKGSKIRFQICRRQPWATTCNPGSINDAPWINNNA</sequence>
<protein>
    <submittedName>
        <fullName evidence="1">Uncharacterized protein</fullName>
    </submittedName>
</protein>
<evidence type="ECO:0000313" key="2">
    <source>
        <dbReference type="Proteomes" id="UP000642070"/>
    </source>
</evidence>
<comment type="caution">
    <text evidence="1">The sequence shown here is derived from an EMBL/GenBank/DDBJ whole genome shotgun (WGS) entry which is preliminary data.</text>
</comment>
<reference evidence="1" key="1">
    <citation type="journal article" date="2014" name="Int. J. Syst. Evol. Microbiol.">
        <title>Complete genome sequence of Corynebacterium casei LMG S-19264T (=DSM 44701T), isolated from a smear-ripened cheese.</title>
        <authorList>
            <consortium name="US DOE Joint Genome Institute (JGI-PGF)"/>
            <person name="Walter F."/>
            <person name="Albersmeier A."/>
            <person name="Kalinowski J."/>
            <person name="Ruckert C."/>
        </authorList>
    </citation>
    <scope>NUCLEOTIDE SEQUENCE</scope>
    <source>
        <strain evidence="1">JCM 19831</strain>
    </source>
</reference>
<proteinExistence type="predicted"/>
<name>A0A917SYA6_9ACTN</name>
<evidence type="ECO:0000313" key="1">
    <source>
        <dbReference type="EMBL" id="GGM03447.1"/>
    </source>
</evidence>
<dbReference type="AlphaFoldDB" id="A0A917SYA6"/>
<accession>A0A917SYA6</accession>
<dbReference type="Proteomes" id="UP000642070">
    <property type="component" value="Unassembled WGS sequence"/>
</dbReference>
<gene>
    <name evidence="1" type="ORF">GCM10007977_000950</name>
</gene>
<reference evidence="1" key="2">
    <citation type="submission" date="2020-09" db="EMBL/GenBank/DDBJ databases">
        <authorList>
            <person name="Sun Q."/>
            <person name="Ohkuma M."/>
        </authorList>
    </citation>
    <scope>NUCLEOTIDE SEQUENCE</scope>
    <source>
        <strain evidence="1">JCM 19831</strain>
    </source>
</reference>
<keyword evidence="2" id="KW-1185">Reference proteome</keyword>